<protein>
    <submittedName>
        <fullName evidence="1">Uncharacterized protein</fullName>
    </submittedName>
</protein>
<comment type="caution">
    <text evidence="1">The sequence shown here is derived from an EMBL/GenBank/DDBJ whole genome shotgun (WGS) entry which is preliminary data.</text>
</comment>
<keyword evidence="2" id="KW-1185">Reference proteome</keyword>
<evidence type="ECO:0000313" key="2">
    <source>
        <dbReference type="Proteomes" id="UP000758155"/>
    </source>
</evidence>
<proteinExistence type="predicted"/>
<accession>A0A9P4WMQ2</accession>
<name>A0A9P4WMQ2_9PLEO</name>
<evidence type="ECO:0000313" key="1">
    <source>
        <dbReference type="EMBL" id="KAF3036295.1"/>
    </source>
</evidence>
<organism evidence="1 2">
    <name type="scientific">Didymella heteroderae</name>
    <dbReference type="NCBI Taxonomy" id="1769908"/>
    <lineage>
        <taxon>Eukaryota</taxon>
        <taxon>Fungi</taxon>
        <taxon>Dikarya</taxon>
        <taxon>Ascomycota</taxon>
        <taxon>Pezizomycotina</taxon>
        <taxon>Dothideomycetes</taxon>
        <taxon>Pleosporomycetidae</taxon>
        <taxon>Pleosporales</taxon>
        <taxon>Pleosporineae</taxon>
        <taxon>Didymellaceae</taxon>
        <taxon>Didymella</taxon>
    </lineage>
</organism>
<dbReference type="AlphaFoldDB" id="A0A9P4WMQ2"/>
<reference evidence="1" key="1">
    <citation type="submission" date="2019-04" db="EMBL/GenBank/DDBJ databases">
        <title>Sequencing of skin fungus with MAO and IRED activity.</title>
        <authorList>
            <person name="Marsaioli A.J."/>
            <person name="Bonatto J.M.C."/>
            <person name="Reis Junior O."/>
        </authorList>
    </citation>
    <scope>NUCLEOTIDE SEQUENCE</scope>
    <source>
        <strain evidence="1">28M1</strain>
    </source>
</reference>
<dbReference type="EMBL" id="SWKV01000051">
    <property type="protein sequence ID" value="KAF3036295.1"/>
    <property type="molecule type" value="Genomic_DNA"/>
</dbReference>
<dbReference type="Proteomes" id="UP000758155">
    <property type="component" value="Unassembled WGS sequence"/>
</dbReference>
<gene>
    <name evidence="1" type="ORF">E8E12_003885</name>
</gene>
<sequence length="95" mass="10497">MYYTNEIQAQAPQDEPDFDSYISYDDELFYASSANAAHTPQANNILVNQTQAPPPGAGNFMEDMSLDDAQAYNSYINPGSPANSFLMYTPLNLFA</sequence>